<keyword evidence="4" id="KW-1185">Reference proteome</keyword>
<evidence type="ECO:0000313" key="4">
    <source>
        <dbReference type="Proteomes" id="UP001314170"/>
    </source>
</evidence>
<evidence type="ECO:0000256" key="1">
    <source>
        <dbReference type="ARBA" id="ARBA00022990"/>
    </source>
</evidence>
<dbReference type="PRINTS" id="PR00622">
    <property type="entry name" value="HISTONEH3"/>
</dbReference>
<proteinExistence type="predicted"/>
<gene>
    <name evidence="3" type="ORF">DCAF_LOCUS17181</name>
</gene>
<dbReference type="GO" id="GO:0030527">
    <property type="term" value="F:structural constituent of chromatin"/>
    <property type="evidence" value="ECO:0007669"/>
    <property type="project" value="InterPro"/>
</dbReference>
<feature type="region of interest" description="Disordered" evidence="2">
    <location>
        <begin position="1"/>
        <end position="43"/>
    </location>
</feature>
<accession>A0AAV1S1S7</accession>
<feature type="compositionally biased region" description="Basic and acidic residues" evidence="2">
    <location>
        <begin position="30"/>
        <end position="40"/>
    </location>
</feature>
<feature type="compositionally biased region" description="Polar residues" evidence="2">
    <location>
        <begin position="1"/>
        <end position="11"/>
    </location>
</feature>
<name>A0AAV1S1S7_9ROSI</name>
<sequence>MACTKQTTRKSTYGKASRKQSATKTIGKSDPTHRRSDEASSFRARTMASKEIKKYRIEDHRGVNREIIFLKAKVPHVSMGTPIQQEFNPKSSFYKQLANAVNEGKLVPKYVIFGLLSKRLEKGYYRGENGFILDEIS</sequence>
<dbReference type="Proteomes" id="UP001314170">
    <property type="component" value="Unassembled WGS sequence"/>
</dbReference>
<dbReference type="InterPro" id="IPR000164">
    <property type="entry name" value="Histone_H3/CENP-A"/>
</dbReference>
<organism evidence="3 4">
    <name type="scientific">Dovyalis caffra</name>
    <dbReference type="NCBI Taxonomy" id="77055"/>
    <lineage>
        <taxon>Eukaryota</taxon>
        <taxon>Viridiplantae</taxon>
        <taxon>Streptophyta</taxon>
        <taxon>Embryophyta</taxon>
        <taxon>Tracheophyta</taxon>
        <taxon>Spermatophyta</taxon>
        <taxon>Magnoliopsida</taxon>
        <taxon>eudicotyledons</taxon>
        <taxon>Gunneridae</taxon>
        <taxon>Pentapetalae</taxon>
        <taxon>rosids</taxon>
        <taxon>fabids</taxon>
        <taxon>Malpighiales</taxon>
        <taxon>Salicaceae</taxon>
        <taxon>Flacourtieae</taxon>
        <taxon>Dovyalis</taxon>
    </lineage>
</organism>
<protein>
    <submittedName>
        <fullName evidence="3">Uncharacterized protein</fullName>
    </submittedName>
</protein>
<dbReference type="GO" id="GO:0000786">
    <property type="term" value="C:nucleosome"/>
    <property type="evidence" value="ECO:0007669"/>
    <property type="project" value="InterPro"/>
</dbReference>
<dbReference type="AlphaFoldDB" id="A0AAV1S1S7"/>
<keyword evidence="1" id="KW-0007">Acetylation</keyword>
<dbReference type="EMBL" id="CAWUPB010001160">
    <property type="protein sequence ID" value="CAK7343194.1"/>
    <property type="molecule type" value="Genomic_DNA"/>
</dbReference>
<dbReference type="Pfam" id="PF00406">
    <property type="entry name" value="ADK"/>
    <property type="match status" value="1"/>
</dbReference>
<evidence type="ECO:0000313" key="3">
    <source>
        <dbReference type="EMBL" id="CAK7343194.1"/>
    </source>
</evidence>
<evidence type="ECO:0000256" key="2">
    <source>
        <dbReference type="SAM" id="MobiDB-lite"/>
    </source>
</evidence>
<dbReference type="InterPro" id="IPR027417">
    <property type="entry name" value="P-loop_NTPase"/>
</dbReference>
<reference evidence="3 4" key="1">
    <citation type="submission" date="2024-01" db="EMBL/GenBank/DDBJ databases">
        <authorList>
            <person name="Waweru B."/>
        </authorList>
    </citation>
    <scope>NUCLEOTIDE SEQUENCE [LARGE SCALE GENOMIC DNA]</scope>
</reference>
<dbReference type="GO" id="GO:0003677">
    <property type="term" value="F:DNA binding"/>
    <property type="evidence" value="ECO:0007669"/>
    <property type="project" value="InterPro"/>
</dbReference>
<comment type="caution">
    <text evidence="3">The sequence shown here is derived from an EMBL/GenBank/DDBJ whole genome shotgun (WGS) entry which is preliminary data.</text>
</comment>
<dbReference type="Gene3D" id="3.40.50.300">
    <property type="entry name" value="P-loop containing nucleotide triphosphate hydrolases"/>
    <property type="match status" value="1"/>
</dbReference>